<gene>
    <name evidence="6" type="ORF">ASB62_02815</name>
</gene>
<accession>A0A101JR39</accession>
<dbReference type="AlphaFoldDB" id="A0A101JR39"/>
<dbReference type="PANTHER" id="PTHR37419">
    <property type="entry name" value="SERINE/THREONINE-PROTEIN KINASE TOXIN HIPA"/>
    <property type="match status" value="1"/>
</dbReference>
<keyword evidence="3 6" id="KW-0418">Kinase</keyword>
<protein>
    <submittedName>
        <fullName evidence="6">Phosphatidylinositol kinase</fullName>
    </submittedName>
</protein>
<dbReference type="EMBL" id="LMBR01000055">
    <property type="protein sequence ID" value="KUL31550.1"/>
    <property type="molecule type" value="Genomic_DNA"/>
</dbReference>
<name>A0A101JR39_CHLLI</name>
<dbReference type="Pfam" id="PF13657">
    <property type="entry name" value="Couple_hipA"/>
    <property type="match status" value="1"/>
</dbReference>
<keyword evidence="2" id="KW-0808">Transferase</keyword>
<sequence>MYRSVNHIEVRAWNRTVGTVTMEPGSGNCIFEYDPSWQAGGIELAPLTMPLTEAVHAFPLLPEATFMRLPGLLADSIPEGFGSRLIETYLANEGLSPEAITPLDRLAYMGNSGMGALEFRPMRGPRFSKPKELEIDSLVAASDAAFAANIHNDRETEGALTNLFQVGASAGGKQPKAVIAWNEESDEIRSGQLPAGPGFELWIIKLDGVAMDCDTSCESSPGRIEYAYSMMAKAAGIAMTECGLLEENGRAHFMTRRFDRRDGEKLHLQSLCALRHLDCIEGETHDYDRYFETVKALGLPEPAMQEAFRRMVFNVLAANCDDHTRSLSFLMDAAGTWSLSPAYGLTHAFTPYGEWKFMHRMSVNGKFRDIARQDFETVGNRFSVPDHEGIVRDVAEAIRRWPEFAAAVRLKQDALLRVQQDFPDLG</sequence>
<evidence type="ECO:0000256" key="3">
    <source>
        <dbReference type="ARBA" id="ARBA00022777"/>
    </source>
</evidence>
<dbReference type="InterPro" id="IPR052028">
    <property type="entry name" value="HipA_Ser/Thr_kinase"/>
</dbReference>
<dbReference type="GO" id="GO:0005829">
    <property type="term" value="C:cytosol"/>
    <property type="evidence" value="ECO:0007669"/>
    <property type="project" value="TreeGrafter"/>
</dbReference>
<dbReference type="Pfam" id="PF07804">
    <property type="entry name" value="HipA_C"/>
    <property type="match status" value="1"/>
</dbReference>
<comment type="caution">
    <text evidence="6">The sequence shown here is derived from an EMBL/GenBank/DDBJ whole genome shotgun (WGS) entry which is preliminary data.</text>
</comment>
<dbReference type="OrthoDB" id="9805913at2"/>
<keyword evidence="7" id="KW-1185">Reference proteome</keyword>
<evidence type="ECO:0000256" key="2">
    <source>
        <dbReference type="ARBA" id="ARBA00022679"/>
    </source>
</evidence>
<reference evidence="6 7" key="1">
    <citation type="submission" date="2015-10" db="EMBL/GenBank/DDBJ databases">
        <title>Draft Genome Sequence of Chlorobium limicola strain Frasassi Growing under Artificial Lighting in the Frasassi Cave System.</title>
        <authorList>
            <person name="Mansor M."/>
            <person name="Macalady J."/>
        </authorList>
    </citation>
    <scope>NUCLEOTIDE SEQUENCE [LARGE SCALE GENOMIC DNA]</scope>
    <source>
        <strain evidence="6 7">Frasassi</strain>
    </source>
</reference>
<dbReference type="GO" id="GO:0004674">
    <property type="term" value="F:protein serine/threonine kinase activity"/>
    <property type="evidence" value="ECO:0007669"/>
    <property type="project" value="TreeGrafter"/>
</dbReference>
<evidence type="ECO:0000313" key="6">
    <source>
        <dbReference type="EMBL" id="KUL31550.1"/>
    </source>
</evidence>
<feature type="domain" description="HipA-like C-terminal" evidence="4">
    <location>
        <begin position="169"/>
        <end position="399"/>
    </location>
</feature>
<organism evidence="6 7">
    <name type="scientific">Chlorobium limicola</name>
    <dbReference type="NCBI Taxonomy" id="1092"/>
    <lineage>
        <taxon>Bacteria</taxon>
        <taxon>Pseudomonadati</taxon>
        <taxon>Chlorobiota</taxon>
        <taxon>Chlorobiia</taxon>
        <taxon>Chlorobiales</taxon>
        <taxon>Chlorobiaceae</taxon>
        <taxon>Chlorobium/Pelodictyon group</taxon>
        <taxon>Chlorobium</taxon>
    </lineage>
</organism>
<evidence type="ECO:0000259" key="5">
    <source>
        <dbReference type="Pfam" id="PF13657"/>
    </source>
</evidence>
<evidence type="ECO:0000259" key="4">
    <source>
        <dbReference type="Pfam" id="PF07804"/>
    </source>
</evidence>
<comment type="similarity">
    <text evidence="1">Belongs to the HipA Ser/Thr kinase family.</text>
</comment>
<feature type="domain" description="HipA N-terminal subdomain 1" evidence="5">
    <location>
        <begin position="9"/>
        <end position="119"/>
    </location>
</feature>
<dbReference type="Proteomes" id="UP000053937">
    <property type="component" value="Unassembled WGS sequence"/>
</dbReference>
<proteinExistence type="inferred from homology"/>
<dbReference type="InterPro" id="IPR017508">
    <property type="entry name" value="HipA_N1"/>
</dbReference>
<dbReference type="RefSeq" id="WP_059138535.1">
    <property type="nucleotide sequence ID" value="NZ_LMBR01000055.1"/>
</dbReference>
<evidence type="ECO:0000256" key="1">
    <source>
        <dbReference type="ARBA" id="ARBA00010164"/>
    </source>
</evidence>
<dbReference type="InterPro" id="IPR012893">
    <property type="entry name" value="HipA-like_C"/>
</dbReference>
<dbReference type="PANTHER" id="PTHR37419:SF8">
    <property type="entry name" value="TOXIN YJJJ"/>
    <property type="match status" value="1"/>
</dbReference>
<evidence type="ECO:0000313" key="7">
    <source>
        <dbReference type="Proteomes" id="UP000053937"/>
    </source>
</evidence>